<protein>
    <recommendedName>
        <fullName evidence="6">ENTH domain-containing protein</fullName>
    </recommendedName>
</protein>
<dbReference type="OMA" id="QQTHEGI"/>
<dbReference type="SMR" id="A0A803KRY6"/>
<feature type="region of interest" description="Disordered" evidence="5">
    <location>
        <begin position="293"/>
        <end position="316"/>
    </location>
</feature>
<dbReference type="SUPFAM" id="SSF48464">
    <property type="entry name" value="ENTH/VHS domain"/>
    <property type="match status" value="1"/>
</dbReference>
<evidence type="ECO:0000313" key="8">
    <source>
        <dbReference type="Proteomes" id="UP000596660"/>
    </source>
</evidence>
<keyword evidence="4" id="KW-0968">Cytoplasmic vesicle</keyword>
<sequence length="316" mass="36356">MSILGYDSNNTSHRSSNMSSHSFFEIKKQASSYIKEKIKTARLVLTDVTPAQLMTEEATTANPWSPDTRILGLISRAAFEVDDYWRIVEILHNKLSKFDRKNWRESYNALTVLEHLLIHGPESVAEEFQTEKFIINNMETFQHVDEKGFNWGLAVRKKSERVLKLLEKRPLLKEEREQARKLTREIKGFGSFPGRSASLLEDSLTTYGRSHSQFNEHGNEGNPPEKNGFNQPRVIFLDHDGKADKPRTVKRFLKENKAPKNETRKEDWLGWSNSTGEKNLLLNENSSGVLIEEEDHPFNDSEEHNKVSLLAASKED</sequence>
<comment type="subcellular location">
    <subcellularLocation>
        <location evidence="1">Cytoplasmic vesicle</location>
        <location evidence="1">Clathrin-coated vesicle</location>
    </subcellularLocation>
    <subcellularLocation>
        <location evidence="2">Golgi apparatus</location>
    </subcellularLocation>
</comment>
<feature type="domain" description="ENTH" evidence="6">
    <location>
        <begin position="43"/>
        <end position="176"/>
    </location>
</feature>
<gene>
    <name evidence="7" type="primary">LOC110688428</name>
</gene>
<dbReference type="Proteomes" id="UP000596660">
    <property type="component" value="Unplaced"/>
</dbReference>
<organism evidence="7 8">
    <name type="scientific">Chenopodium quinoa</name>
    <name type="common">Quinoa</name>
    <dbReference type="NCBI Taxonomy" id="63459"/>
    <lineage>
        <taxon>Eukaryota</taxon>
        <taxon>Viridiplantae</taxon>
        <taxon>Streptophyta</taxon>
        <taxon>Embryophyta</taxon>
        <taxon>Tracheophyta</taxon>
        <taxon>Spermatophyta</taxon>
        <taxon>Magnoliopsida</taxon>
        <taxon>eudicotyledons</taxon>
        <taxon>Gunneridae</taxon>
        <taxon>Pentapetalae</taxon>
        <taxon>Caryophyllales</taxon>
        <taxon>Chenopodiaceae</taxon>
        <taxon>Chenopodioideae</taxon>
        <taxon>Atripliceae</taxon>
        <taxon>Chenopodium</taxon>
    </lineage>
</organism>
<reference evidence="7" key="2">
    <citation type="submission" date="2021-03" db="UniProtKB">
        <authorList>
            <consortium name="EnsemblPlants"/>
        </authorList>
    </citation>
    <scope>IDENTIFICATION</scope>
</reference>
<evidence type="ECO:0000256" key="2">
    <source>
        <dbReference type="ARBA" id="ARBA00004555"/>
    </source>
</evidence>
<dbReference type="EnsemblPlants" id="AUR62001793-RA">
    <property type="protein sequence ID" value="AUR62001793-RA:cds"/>
    <property type="gene ID" value="AUR62001793"/>
</dbReference>
<proteinExistence type="predicted"/>
<dbReference type="GO" id="GO:0006897">
    <property type="term" value="P:endocytosis"/>
    <property type="evidence" value="ECO:0007669"/>
    <property type="project" value="TreeGrafter"/>
</dbReference>
<evidence type="ECO:0000259" key="6">
    <source>
        <dbReference type="PROSITE" id="PS50942"/>
    </source>
</evidence>
<dbReference type="PANTHER" id="PTHR12276">
    <property type="entry name" value="EPSIN/ENT-RELATED"/>
    <property type="match status" value="1"/>
</dbReference>
<evidence type="ECO:0000313" key="7">
    <source>
        <dbReference type="EnsemblPlants" id="AUR62001793-RA:cds"/>
    </source>
</evidence>
<dbReference type="GO" id="GO:0005768">
    <property type="term" value="C:endosome"/>
    <property type="evidence" value="ECO:0007669"/>
    <property type="project" value="TreeGrafter"/>
</dbReference>
<dbReference type="Gramene" id="AUR62001793-RA">
    <property type="protein sequence ID" value="AUR62001793-RA:cds"/>
    <property type="gene ID" value="AUR62001793"/>
</dbReference>
<dbReference type="CDD" id="cd03571">
    <property type="entry name" value="ENTH"/>
    <property type="match status" value="1"/>
</dbReference>
<dbReference type="SMART" id="SM00273">
    <property type="entry name" value="ENTH"/>
    <property type="match status" value="1"/>
</dbReference>
<dbReference type="PANTHER" id="PTHR12276:SF116">
    <property type="entry name" value="ENTH_VHS FAMILY PROTEIN"/>
    <property type="match status" value="1"/>
</dbReference>
<dbReference type="KEGG" id="cqi:110688428"/>
<dbReference type="GeneID" id="110688428"/>
<feature type="region of interest" description="Disordered" evidence="5">
    <location>
        <begin position="246"/>
        <end position="270"/>
    </location>
</feature>
<dbReference type="AlphaFoldDB" id="A0A803KRY6"/>
<evidence type="ECO:0000256" key="3">
    <source>
        <dbReference type="ARBA" id="ARBA00023034"/>
    </source>
</evidence>
<evidence type="ECO:0000256" key="5">
    <source>
        <dbReference type="SAM" id="MobiDB-lite"/>
    </source>
</evidence>
<evidence type="ECO:0000256" key="1">
    <source>
        <dbReference type="ARBA" id="ARBA00004132"/>
    </source>
</evidence>
<feature type="region of interest" description="Disordered" evidence="5">
    <location>
        <begin position="209"/>
        <end position="232"/>
    </location>
</feature>
<dbReference type="Gene3D" id="1.25.40.90">
    <property type="match status" value="1"/>
</dbReference>
<dbReference type="GO" id="GO:0030276">
    <property type="term" value="F:clathrin binding"/>
    <property type="evidence" value="ECO:0007669"/>
    <property type="project" value="TreeGrafter"/>
</dbReference>
<keyword evidence="3" id="KW-0333">Golgi apparatus</keyword>
<dbReference type="GO" id="GO:0005543">
    <property type="term" value="F:phospholipid binding"/>
    <property type="evidence" value="ECO:0007669"/>
    <property type="project" value="TreeGrafter"/>
</dbReference>
<feature type="compositionally biased region" description="Basic and acidic residues" evidence="5">
    <location>
        <begin position="296"/>
        <end position="306"/>
    </location>
</feature>
<feature type="compositionally biased region" description="Basic and acidic residues" evidence="5">
    <location>
        <begin position="246"/>
        <end position="268"/>
    </location>
</feature>
<name>A0A803KRY6_CHEQI</name>
<dbReference type="InterPro" id="IPR013809">
    <property type="entry name" value="ENTH"/>
</dbReference>
<keyword evidence="8" id="KW-1185">Reference proteome</keyword>
<evidence type="ECO:0000256" key="4">
    <source>
        <dbReference type="ARBA" id="ARBA00023329"/>
    </source>
</evidence>
<dbReference type="PROSITE" id="PS50942">
    <property type="entry name" value="ENTH"/>
    <property type="match status" value="1"/>
</dbReference>
<dbReference type="InterPro" id="IPR008942">
    <property type="entry name" value="ENTH_VHS"/>
</dbReference>
<reference evidence="7" key="1">
    <citation type="journal article" date="2017" name="Nature">
        <title>The genome of Chenopodium quinoa.</title>
        <authorList>
            <person name="Jarvis D.E."/>
            <person name="Ho Y.S."/>
            <person name="Lightfoot D.J."/>
            <person name="Schmoeckel S.M."/>
            <person name="Li B."/>
            <person name="Borm T.J.A."/>
            <person name="Ohyanagi H."/>
            <person name="Mineta K."/>
            <person name="Michell C.T."/>
            <person name="Saber N."/>
            <person name="Kharbatia N.M."/>
            <person name="Rupper R.R."/>
            <person name="Sharp A.R."/>
            <person name="Dally N."/>
            <person name="Boughton B.A."/>
            <person name="Woo Y.H."/>
            <person name="Gao G."/>
            <person name="Schijlen E.G.W.M."/>
            <person name="Guo X."/>
            <person name="Momin A.A."/>
            <person name="Negrao S."/>
            <person name="Al-Babili S."/>
            <person name="Gehring C."/>
            <person name="Roessner U."/>
            <person name="Jung C."/>
            <person name="Murphy K."/>
            <person name="Arold S.T."/>
            <person name="Gojobori T."/>
            <person name="van der Linden C.G."/>
            <person name="van Loo E.N."/>
            <person name="Jellen E.N."/>
            <person name="Maughan P.J."/>
            <person name="Tester M."/>
        </authorList>
    </citation>
    <scope>NUCLEOTIDE SEQUENCE [LARGE SCALE GENOMIC DNA]</scope>
    <source>
        <strain evidence="7">cv. PI 614886</strain>
    </source>
</reference>
<dbReference type="Pfam" id="PF01417">
    <property type="entry name" value="ENTH"/>
    <property type="match status" value="1"/>
</dbReference>
<dbReference type="OrthoDB" id="4033880at2759"/>
<dbReference type="GO" id="GO:0005886">
    <property type="term" value="C:plasma membrane"/>
    <property type="evidence" value="ECO:0007669"/>
    <property type="project" value="TreeGrafter"/>
</dbReference>
<dbReference type="GO" id="GO:0030125">
    <property type="term" value="C:clathrin vesicle coat"/>
    <property type="evidence" value="ECO:0007669"/>
    <property type="project" value="TreeGrafter"/>
</dbReference>
<dbReference type="GO" id="GO:0005794">
    <property type="term" value="C:Golgi apparatus"/>
    <property type="evidence" value="ECO:0007669"/>
    <property type="project" value="UniProtKB-SubCell"/>
</dbReference>
<dbReference type="RefSeq" id="XP_021720867.1">
    <property type="nucleotide sequence ID" value="XM_021865175.1"/>
</dbReference>
<accession>A0A803KRY6</accession>